<evidence type="ECO:0000259" key="11">
    <source>
        <dbReference type="PROSITE" id="PS52040"/>
    </source>
</evidence>
<dbReference type="InterPro" id="IPR002205">
    <property type="entry name" value="Topo_IIA_dom_A"/>
</dbReference>
<dbReference type="GO" id="GO:0006261">
    <property type="term" value="P:DNA-templated DNA replication"/>
    <property type="evidence" value="ECO:0007669"/>
    <property type="project" value="UniProtKB-UniRule"/>
</dbReference>
<evidence type="ECO:0000313" key="12">
    <source>
        <dbReference type="EMBL" id="OGY37268.1"/>
    </source>
</evidence>
<keyword evidence="5 9" id="KW-0799">Topoisomerase</keyword>
<organism evidence="12 13">
    <name type="scientific">Candidatus Andersenbacteria bacterium RIFCSPHIGHO2_12_FULL_45_11b</name>
    <dbReference type="NCBI Taxonomy" id="1797282"/>
    <lineage>
        <taxon>Bacteria</taxon>
        <taxon>Candidatus Anderseniibacteriota</taxon>
    </lineage>
</organism>
<comment type="catalytic activity">
    <reaction evidence="1 9 10">
        <text>ATP-dependent breakage, passage and rejoining of double-stranded DNA.</text>
        <dbReference type="EC" id="5.6.2.2"/>
    </reaction>
</comment>
<comment type="similarity">
    <text evidence="2 9">Belongs to the type II topoisomerase GyrA/ParC subunit family.</text>
</comment>
<evidence type="ECO:0000256" key="9">
    <source>
        <dbReference type="HAMAP-Rule" id="MF_01897"/>
    </source>
</evidence>
<dbReference type="GO" id="GO:0009330">
    <property type="term" value="C:DNA topoisomerase type II (double strand cut, ATP-hydrolyzing) complex"/>
    <property type="evidence" value="ECO:0007669"/>
    <property type="project" value="TreeGrafter"/>
</dbReference>
<dbReference type="SUPFAM" id="SSF101904">
    <property type="entry name" value="GyrA/ParC C-terminal domain-like"/>
    <property type="match status" value="1"/>
</dbReference>
<dbReference type="NCBIfam" id="NF004044">
    <property type="entry name" value="PRK05561.1"/>
    <property type="match status" value="1"/>
</dbReference>
<dbReference type="Gene3D" id="2.120.10.90">
    <property type="entry name" value="DNA gyrase/topoisomerase IV, subunit A, C-terminal"/>
    <property type="match status" value="1"/>
</dbReference>
<dbReference type="InterPro" id="IPR013757">
    <property type="entry name" value="Topo_IIA_A_a_sf"/>
</dbReference>
<comment type="function">
    <text evidence="9">A type II topoisomerase that negatively supercoils closed circular double-stranded (ds) DNA in an ATP-dependent manner to modulate DNA topology and maintain chromosomes in an underwound state. Negative supercoiling favors strand separation, and DNA replication, transcription, recombination and repair, all of which involve strand separation. Also able to catalyze the interconversion of other topological isomers of dsDNA rings, including catenanes and knotted rings. Type II topoisomerases break and join 2 DNA strands simultaneously in an ATP-dependent manner.</text>
</comment>
<evidence type="ECO:0000256" key="2">
    <source>
        <dbReference type="ARBA" id="ARBA00008263"/>
    </source>
</evidence>
<evidence type="ECO:0000313" key="13">
    <source>
        <dbReference type="Proteomes" id="UP000177941"/>
    </source>
</evidence>
<dbReference type="InterPro" id="IPR035516">
    <property type="entry name" value="Gyrase/topoIV_suA_C"/>
</dbReference>
<dbReference type="FunFam" id="3.30.1360.40:FF:000002">
    <property type="entry name" value="DNA gyrase subunit A"/>
    <property type="match status" value="1"/>
</dbReference>
<dbReference type="InterPro" id="IPR005743">
    <property type="entry name" value="GyrA"/>
</dbReference>
<comment type="subunit">
    <text evidence="9">Heterotetramer, composed of two GyrA and two GyrB chains. In the heterotetramer, GyrA contains the active site tyrosine that forms a transient covalent intermediate with DNA, while GyrB binds cofactors and catalyzes ATP hydrolysis.</text>
</comment>
<dbReference type="GO" id="GO:0005524">
    <property type="term" value="F:ATP binding"/>
    <property type="evidence" value="ECO:0007669"/>
    <property type="project" value="UniProtKB-UniRule"/>
</dbReference>
<dbReference type="Gene3D" id="1.10.268.10">
    <property type="entry name" value="Topoisomerase, domain 3"/>
    <property type="match status" value="1"/>
</dbReference>
<proteinExistence type="inferred from homology"/>
<accession>A0A1G1XB02</accession>
<keyword evidence="7 9" id="KW-0413">Isomerase</keyword>
<dbReference type="GO" id="GO:0003677">
    <property type="term" value="F:DNA binding"/>
    <property type="evidence" value="ECO:0007669"/>
    <property type="project" value="UniProtKB-UniRule"/>
</dbReference>
<protein>
    <recommendedName>
        <fullName evidence="9">DNA gyrase subunit A</fullName>
        <ecNumber evidence="9">5.6.2.2</ecNumber>
    </recommendedName>
</protein>
<dbReference type="NCBIfam" id="NF004043">
    <property type="entry name" value="PRK05560.1"/>
    <property type="match status" value="1"/>
</dbReference>
<dbReference type="InterPro" id="IPR050220">
    <property type="entry name" value="Type_II_DNA_Topoisomerases"/>
</dbReference>
<dbReference type="PANTHER" id="PTHR43493:SF5">
    <property type="entry name" value="DNA GYRASE SUBUNIT A, CHLOROPLASTIC_MITOCHONDRIAL"/>
    <property type="match status" value="1"/>
</dbReference>
<name>A0A1G1XB02_9BACT</name>
<evidence type="ECO:0000256" key="7">
    <source>
        <dbReference type="ARBA" id="ARBA00023235"/>
    </source>
</evidence>
<dbReference type="GO" id="GO:0005694">
    <property type="term" value="C:chromosome"/>
    <property type="evidence" value="ECO:0007669"/>
    <property type="project" value="InterPro"/>
</dbReference>
<dbReference type="GO" id="GO:0005737">
    <property type="term" value="C:cytoplasm"/>
    <property type="evidence" value="ECO:0007669"/>
    <property type="project" value="UniProtKB-SubCell"/>
</dbReference>
<keyword evidence="9" id="KW-0963">Cytoplasm</keyword>
<dbReference type="InterPro" id="IPR013758">
    <property type="entry name" value="Topo_IIA_A/C_ab"/>
</dbReference>
<evidence type="ECO:0000256" key="6">
    <source>
        <dbReference type="ARBA" id="ARBA00023125"/>
    </source>
</evidence>
<dbReference type="InterPro" id="IPR006691">
    <property type="entry name" value="GyrA/parC_rep"/>
</dbReference>
<evidence type="ECO:0000256" key="5">
    <source>
        <dbReference type="ARBA" id="ARBA00023029"/>
    </source>
</evidence>
<comment type="caution">
    <text evidence="12">The sequence shown here is derived from an EMBL/GenBank/DDBJ whole genome shotgun (WGS) entry which is preliminary data.</text>
</comment>
<dbReference type="GO" id="GO:0006265">
    <property type="term" value="P:DNA topological change"/>
    <property type="evidence" value="ECO:0007669"/>
    <property type="project" value="UniProtKB-UniRule"/>
</dbReference>
<dbReference type="SUPFAM" id="SSF56719">
    <property type="entry name" value="Type II DNA topoisomerase"/>
    <property type="match status" value="1"/>
</dbReference>
<dbReference type="PROSITE" id="PS52040">
    <property type="entry name" value="TOPO_IIA"/>
    <property type="match status" value="1"/>
</dbReference>
<keyword evidence="6 9" id="KW-0238">DNA-binding</keyword>
<evidence type="ECO:0000256" key="8">
    <source>
        <dbReference type="ARBA" id="ARBA00063644"/>
    </source>
</evidence>
<dbReference type="CDD" id="cd00187">
    <property type="entry name" value="TOP4c"/>
    <property type="match status" value="1"/>
</dbReference>
<dbReference type="FunFam" id="2.120.10.90:FF:000005">
    <property type="entry name" value="DNA topoisomerase 4 subunit A"/>
    <property type="match status" value="1"/>
</dbReference>
<dbReference type="EC" id="5.6.2.2" evidence="9"/>
<comment type="subunit">
    <text evidence="8">Heterotetramer composed of ParC and ParE.</text>
</comment>
<dbReference type="HAMAP" id="MF_01897">
    <property type="entry name" value="GyrA"/>
    <property type="match status" value="1"/>
</dbReference>
<evidence type="ECO:0000256" key="10">
    <source>
        <dbReference type="PROSITE-ProRule" id="PRU01384"/>
    </source>
</evidence>
<dbReference type="SMART" id="SM00434">
    <property type="entry name" value="TOP4c"/>
    <property type="match status" value="1"/>
</dbReference>
<dbReference type="Proteomes" id="UP000177941">
    <property type="component" value="Unassembled WGS sequence"/>
</dbReference>
<keyword evidence="3 9" id="KW-0547">Nucleotide-binding</keyword>
<dbReference type="NCBIfam" id="TIGR01063">
    <property type="entry name" value="gyrA"/>
    <property type="match status" value="1"/>
</dbReference>
<dbReference type="InterPro" id="IPR013760">
    <property type="entry name" value="Topo_IIA-like_dom_sf"/>
</dbReference>
<feature type="domain" description="Topo IIA-type catalytic" evidence="11">
    <location>
        <begin position="41"/>
        <end position="508"/>
    </location>
</feature>
<dbReference type="EMBL" id="MHHS01000015">
    <property type="protein sequence ID" value="OGY37268.1"/>
    <property type="molecule type" value="Genomic_DNA"/>
</dbReference>
<comment type="subcellular location">
    <subcellularLocation>
        <location evidence="9">Cytoplasm</location>
    </subcellularLocation>
</comment>
<dbReference type="AlphaFoldDB" id="A0A1G1XB02"/>
<dbReference type="FunFam" id="1.10.268.10:FF:000001">
    <property type="entry name" value="DNA gyrase subunit A"/>
    <property type="match status" value="1"/>
</dbReference>
<feature type="active site" description="O-(5'-phospho-DNA)-tyrosine intermediate" evidence="9 10">
    <location>
        <position position="129"/>
    </location>
</feature>
<feature type="short sequence motif" description="GyrA-box" evidence="9">
    <location>
        <begin position="535"/>
        <end position="541"/>
    </location>
</feature>
<keyword evidence="4 9" id="KW-0067">ATP-binding</keyword>
<dbReference type="Gene3D" id="3.90.199.10">
    <property type="entry name" value="Topoisomerase II, domain 5"/>
    <property type="match status" value="1"/>
</dbReference>
<gene>
    <name evidence="9" type="primary">gyrA</name>
    <name evidence="12" type="ORF">A3E36_01115</name>
</gene>
<dbReference type="Pfam" id="PF00521">
    <property type="entry name" value="DNA_topoisoIV"/>
    <property type="match status" value="1"/>
</dbReference>
<dbReference type="Pfam" id="PF03989">
    <property type="entry name" value="DNA_gyraseA_C"/>
    <property type="match status" value="6"/>
</dbReference>
<dbReference type="Gene3D" id="3.30.1360.40">
    <property type="match status" value="1"/>
</dbReference>
<evidence type="ECO:0000256" key="4">
    <source>
        <dbReference type="ARBA" id="ARBA00022840"/>
    </source>
</evidence>
<dbReference type="GO" id="GO:0034335">
    <property type="term" value="F:DNA negative supercoiling activity"/>
    <property type="evidence" value="ECO:0007669"/>
    <property type="project" value="UniProtKB-ARBA"/>
</dbReference>
<dbReference type="PANTHER" id="PTHR43493">
    <property type="entry name" value="DNA GYRASE/TOPOISOMERASE SUBUNIT A"/>
    <property type="match status" value="1"/>
</dbReference>
<comment type="miscellaneous">
    <text evidence="9">Few gyrases are as efficient as E.coli at forming negative supercoils. Not all organisms have 2 type II topoisomerases; in organisms with a single type II topoisomerase this enzyme also has to decatenate newly replicated chromosomes.</text>
</comment>
<evidence type="ECO:0000256" key="3">
    <source>
        <dbReference type="ARBA" id="ARBA00022741"/>
    </source>
</evidence>
<evidence type="ECO:0000256" key="1">
    <source>
        <dbReference type="ARBA" id="ARBA00000185"/>
    </source>
</evidence>
<sequence>MAEQEEQPNFNIGKLVNQGLSAEIQKSYLDYAMSVIVSRALPDVRDGMKPVARRILYSMWRQNLRSAAKFRKSANVVGDVMAKYHPHGDASIYDALARLVQDFSLRYPLIDGQGNWGNIDGDSPAAMRYTEARLMKISDEMLSDIAKGTVNFIDNYDGSKQEPVVLPSAIPQFLVNGTVGIAVGMATNVPPHNIKEVCLAASHVVDTPDATVSDLMKFVQGPDFPTGAAIYNKQDILQAYATGRGGIVTRAIADIEEAKNGSFKIIVHEIPYLVNKSQLITKIAENVKADRIQGIRDLRDESDKDGIRIVIELKRDAYPKKVLNQLFDTTDLQKTFHVNMLALVDGGKQPKVLTLKDALLEHINHRKEVITRRTQFDLDRARERAHILEGLKKALDHIDEVIAIIRKSKTRETAHVNLINEFKFSDAQATAILEMRLSALAGLERKRVEDELREKRLLIKELEGILKDPKKIAAIIKADYQQIITQYGDLRRTRVVSDAIGDFSQEDLVPDDPTIVTITRGGYIKRLATSTYQVQRRGGKGVKGMTTKEEDVVDIFLATTTHKQLLFFTNQGRVFSTNAYEIPETARAAKGQAIQNFLELASNEKVTAVQDVPDAEEPGEYLVMVTRAGVVKKTSREDFLNIRRTGLKAITLNNSDTLEWVAVSSGSDNIMIVTKDGQAILFPETDIRPMGRVAAGVRGIKLKKADEVVAMHIIASEKDAKEILVMTKEGFGKRTPISQYRMQKRGGMGIKTAQVTSKTGPIIKAVVVESESVASTDILVVSERGQVIRVSVASVSQQGRSTQGVRLMRPSDKSGKIATFTIWREVEGE</sequence>
<reference evidence="12 13" key="1">
    <citation type="journal article" date="2016" name="Nat. Commun.">
        <title>Thousands of microbial genomes shed light on interconnected biogeochemical processes in an aquifer system.</title>
        <authorList>
            <person name="Anantharaman K."/>
            <person name="Brown C.T."/>
            <person name="Hug L.A."/>
            <person name="Sharon I."/>
            <person name="Castelle C.J."/>
            <person name="Probst A.J."/>
            <person name="Thomas B.C."/>
            <person name="Singh A."/>
            <person name="Wilkins M.J."/>
            <person name="Karaoz U."/>
            <person name="Brodie E.L."/>
            <person name="Williams K.H."/>
            <person name="Hubbard S.S."/>
            <person name="Banfield J.F."/>
        </authorList>
    </citation>
    <scope>NUCLEOTIDE SEQUENCE [LARGE SCALE GENOMIC DNA]</scope>
</reference>